<dbReference type="InterPro" id="IPR012795">
    <property type="entry name" value="tRNA_Ile_lys_synt_N"/>
</dbReference>
<gene>
    <name evidence="8" type="primary">tilS</name>
    <name evidence="10" type="ORF">Gilli_0307</name>
</gene>
<evidence type="ECO:0000256" key="6">
    <source>
        <dbReference type="ARBA" id="ARBA00022840"/>
    </source>
</evidence>
<dbReference type="InterPro" id="IPR012796">
    <property type="entry name" value="Lysidine-tRNA-synth_C"/>
</dbReference>
<dbReference type="InterPro" id="IPR011063">
    <property type="entry name" value="TilS/TtcA_N"/>
</dbReference>
<dbReference type="GO" id="GO:0005737">
    <property type="term" value="C:cytoplasm"/>
    <property type="evidence" value="ECO:0007669"/>
    <property type="project" value="UniProtKB-SubCell"/>
</dbReference>
<dbReference type="Gene3D" id="3.40.50.620">
    <property type="entry name" value="HUPs"/>
    <property type="match status" value="1"/>
</dbReference>
<evidence type="ECO:0000313" key="10">
    <source>
        <dbReference type="EMBL" id="EHQ04455.1"/>
    </source>
</evidence>
<dbReference type="CDD" id="cd01992">
    <property type="entry name" value="TilS_N"/>
    <property type="match status" value="1"/>
</dbReference>
<keyword evidence="5 8" id="KW-0547">Nucleotide-binding</keyword>
<evidence type="ECO:0000256" key="2">
    <source>
        <dbReference type="ARBA" id="ARBA00022490"/>
    </source>
</evidence>
<feature type="binding site" evidence="8">
    <location>
        <begin position="32"/>
        <end position="37"/>
    </location>
    <ligand>
        <name>ATP</name>
        <dbReference type="ChEBI" id="CHEBI:30616"/>
    </ligand>
</feature>
<dbReference type="PANTHER" id="PTHR43033">
    <property type="entry name" value="TRNA(ILE)-LYSIDINE SYNTHASE-RELATED"/>
    <property type="match status" value="1"/>
</dbReference>
<evidence type="ECO:0000256" key="4">
    <source>
        <dbReference type="ARBA" id="ARBA00022694"/>
    </source>
</evidence>
<dbReference type="PANTHER" id="PTHR43033:SF1">
    <property type="entry name" value="TRNA(ILE)-LYSIDINE SYNTHASE-RELATED"/>
    <property type="match status" value="1"/>
</dbReference>
<dbReference type="EC" id="6.3.4.19" evidence="8"/>
<dbReference type="SMART" id="SM00977">
    <property type="entry name" value="TilS_C"/>
    <property type="match status" value="1"/>
</dbReference>
<dbReference type="SUPFAM" id="SSF56037">
    <property type="entry name" value="PheT/TilS domain"/>
    <property type="match status" value="1"/>
</dbReference>
<evidence type="ECO:0000256" key="7">
    <source>
        <dbReference type="ARBA" id="ARBA00048539"/>
    </source>
</evidence>
<keyword evidence="2 8" id="KW-0963">Cytoplasm</keyword>
<keyword evidence="6 8" id="KW-0067">ATP-binding</keyword>
<evidence type="ECO:0000256" key="1">
    <source>
        <dbReference type="ARBA" id="ARBA00004496"/>
    </source>
</evidence>
<keyword evidence="4 8" id="KW-0819">tRNA processing</keyword>
<protein>
    <recommendedName>
        <fullName evidence="8">tRNA(Ile)-lysidine synthase</fullName>
        <ecNumber evidence="8">6.3.4.19</ecNumber>
    </recommendedName>
    <alternativeName>
        <fullName evidence="8">tRNA(Ile)-2-lysyl-cytidine synthase</fullName>
    </alternativeName>
    <alternativeName>
        <fullName evidence="8">tRNA(Ile)-lysidine synthetase</fullName>
    </alternativeName>
</protein>
<feature type="domain" description="Lysidine-tRNA(Ile) synthetase C-terminal" evidence="9">
    <location>
        <begin position="367"/>
        <end position="439"/>
    </location>
</feature>
<dbReference type="NCBIfam" id="TIGR02433">
    <property type="entry name" value="lysidine_TilS_C"/>
    <property type="match status" value="1"/>
</dbReference>
<proteinExistence type="inferred from homology"/>
<evidence type="ECO:0000313" key="11">
    <source>
        <dbReference type="Proteomes" id="UP000003844"/>
    </source>
</evidence>
<dbReference type="InterPro" id="IPR014729">
    <property type="entry name" value="Rossmann-like_a/b/a_fold"/>
</dbReference>
<name>H2BRD6_GILLR</name>
<dbReference type="InterPro" id="IPR012094">
    <property type="entry name" value="tRNA_Ile_lys_synt"/>
</dbReference>
<dbReference type="Pfam" id="PF11734">
    <property type="entry name" value="TilS_C"/>
    <property type="match status" value="1"/>
</dbReference>
<comment type="domain">
    <text evidence="8">The N-terminal region contains the highly conserved SGGXDS motif, predicted to be a P-loop motif involved in ATP binding.</text>
</comment>
<organism evidence="10 11">
    <name type="scientific">Gillisia limnaea (strain DSM 15749 / LMG 21470 / R-8282)</name>
    <dbReference type="NCBI Taxonomy" id="865937"/>
    <lineage>
        <taxon>Bacteria</taxon>
        <taxon>Pseudomonadati</taxon>
        <taxon>Bacteroidota</taxon>
        <taxon>Flavobacteriia</taxon>
        <taxon>Flavobacteriales</taxon>
        <taxon>Flavobacteriaceae</taxon>
        <taxon>Gillisia</taxon>
    </lineage>
</organism>
<dbReference type="GO" id="GO:0032267">
    <property type="term" value="F:tRNA(Ile)-lysidine synthase activity"/>
    <property type="evidence" value="ECO:0007669"/>
    <property type="project" value="UniProtKB-EC"/>
</dbReference>
<dbReference type="Pfam" id="PF01171">
    <property type="entry name" value="ATP_bind_3"/>
    <property type="match status" value="1"/>
</dbReference>
<dbReference type="AlphaFoldDB" id="H2BRD6"/>
<sequence>MYLWKTMEKAFKNLIKSEFPYLSTAKLLIAVSGGLDSVVLVHLCKSAKMEFSIAHCNFNLRGEESDADESFVMDLGDALDVEVFTENFDTEAYAQDAKVSIQMAARDLRYNWFNELSAALNFDYILTAHHANDNLETFLINLIRGTGLDGLTGIRTENEKIIRPLIKFSRKEIESYAREKNIPWREDSSNASPKYLRNKIRLEVIPIMEEINSQLLEGFAQTQSHLNESLNLVEDYIGLLYSEIVSKDAHGYKLNIEILEKIPNTKAVLYQLLRSFGFTEWDDIHGLLKAQPGKMVFSATHRLIKDRNFLLLTEIPSEKNNKIYKILEGDDIVMLPIGTFVFEEVTEILEKGTHCIYVAQETLKYPLTLRKWKEGDIFHPFGMKGKKKISDFFKDKKLSLPEKENCWLLCSQDKILWVVNHRADARFAIKDPSNKILKITYSV</sequence>
<accession>H2BRD6</accession>
<dbReference type="NCBIfam" id="TIGR02432">
    <property type="entry name" value="lysidine_TilS_N"/>
    <property type="match status" value="1"/>
</dbReference>
<dbReference type="SUPFAM" id="SSF52402">
    <property type="entry name" value="Adenine nucleotide alpha hydrolases-like"/>
    <property type="match status" value="1"/>
</dbReference>
<keyword evidence="3 8" id="KW-0436">Ligase</keyword>
<evidence type="ECO:0000256" key="3">
    <source>
        <dbReference type="ARBA" id="ARBA00022598"/>
    </source>
</evidence>
<dbReference type="eggNOG" id="COG0037">
    <property type="taxonomic scope" value="Bacteria"/>
</dbReference>
<comment type="function">
    <text evidence="8">Ligates lysine onto the cytidine present at position 34 of the AUA codon-specific tRNA(Ile) that contains the anticodon CAU, in an ATP-dependent manner. Cytidine is converted to lysidine, thus changing the amino acid specificity of the tRNA from methionine to isoleucine.</text>
</comment>
<dbReference type="Proteomes" id="UP000003844">
    <property type="component" value="Unassembled WGS sequence"/>
</dbReference>
<comment type="similarity">
    <text evidence="8">Belongs to the tRNA(Ile)-lysidine synthase family.</text>
</comment>
<evidence type="ECO:0000256" key="8">
    <source>
        <dbReference type="HAMAP-Rule" id="MF_01161"/>
    </source>
</evidence>
<dbReference type="HAMAP" id="MF_01161">
    <property type="entry name" value="tRNA_Ile_lys_synt"/>
    <property type="match status" value="1"/>
</dbReference>
<keyword evidence="11" id="KW-1185">Reference proteome</keyword>
<dbReference type="HOGENOM" id="CLU_018869_0_1_10"/>
<comment type="subcellular location">
    <subcellularLocation>
        <location evidence="1 8">Cytoplasm</location>
    </subcellularLocation>
</comment>
<dbReference type="GO" id="GO:0006400">
    <property type="term" value="P:tRNA modification"/>
    <property type="evidence" value="ECO:0007669"/>
    <property type="project" value="UniProtKB-UniRule"/>
</dbReference>
<dbReference type="GO" id="GO:0005524">
    <property type="term" value="F:ATP binding"/>
    <property type="evidence" value="ECO:0007669"/>
    <property type="project" value="UniProtKB-UniRule"/>
</dbReference>
<dbReference type="EMBL" id="JH594605">
    <property type="protein sequence ID" value="EHQ04455.1"/>
    <property type="molecule type" value="Genomic_DNA"/>
</dbReference>
<reference evidence="11" key="1">
    <citation type="journal article" date="2012" name="Stand. Genomic Sci.">
        <title>Genome sequence of the Antarctic rhodopsins-containing flavobacterium Gillisia limnaea type strain (R-8282(T)).</title>
        <authorList>
            <person name="Riedel T."/>
            <person name="Held B."/>
            <person name="Nolan M."/>
            <person name="Lucas S."/>
            <person name="Lapidus A."/>
            <person name="Tice H."/>
            <person name="Del Rio T.G."/>
            <person name="Cheng J.F."/>
            <person name="Han C."/>
            <person name="Tapia R."/>
            <person name="Goodwin L.A."/>
            <person name="Pitluck S."/>
            <person name="Liolios K."/>
            <person name="Mavromatis K."/>
            <person name="Pagani I."/>
            <person name="Ivanova N."/>
            <person name="Mikhailova N."/>
            <person name="Pati A."/>
            <person name="Chen A."/>
            <person name="Palaniappan K."/>
            <person name="Land M."/>
            <person name="Rohde M."/>
            <person name="Tindall B.J."/>
            <person name="Detter J.C."/>
            <person name="Goker M."/>
            <person name="Bristow J."/>
            <person name="Eisen J.A."/>
            <person name="Markowitz V."/>
            <person name="Hugenholtz P."/>
            <person name="Kyrpides N.C."/>
            <person name="Klenk H.P."/>
            <person name="Woyke T."/>
        </authorList>
    </citation>
    <scope>NUCLEOTIDE SEQUENCE [LARGE SCALE GENOMIC DNA]</scope>
    <source>
        <strain evidence="11">DSM 15749 / LMG 21470 / R-8282</strain>
    </source>
</reference>
<evidence type="ECO:0000259" key="9">
    <source>
        <dbReference type="SMART" id="SM00977"/>
    </source>
</evidence>
<dbReference type="STRING" id="865937.Gilli_0307"/>
<comment type="catalytic activity">
    <reaction evidence="7 8">
        <text>cytidine(34) in tRNA(Ile2) + L-lysine + ATP = lysidine(34) in tRNA(Ile2) + AMP + diphosphate + H(+)</text>
        <dbReference type="Rhea" id="RHEA:43744"/>
        <dbReference type="Rhea" id="RHEA-COMP:10625"/>
        <dbReference type="Rhea" id="RHEA-COMP:10670"/>
        <dbReference type="ChEBI" id="CHEBI:15378"/>
        <dbReference type="ChEBI" id="CHEBI:30616"/>
        <dbReference type="ChEBI" id="CHEBI:32551"/>
        <dbReference type="ChEBI" id="CHEBI:33019"/>
        <dbReference type="ChEBI" id="CHEBI:82748"/>
        <dbReference type="ChEBI" id="CHEBI:83665"/>
        <dbReference type="ChEBI" id="CHEBI:456215"/>
        <dbReference type="EC" id="6.3.4.19"/>
    </reaction>
</comment>
<evidence type="ECO:0000256" key="5">
    <source>
        <dbReference type="ARBA" id="ARBA00022741"/>
    </source>
</evidence>